<feature type="repeat" description="Solcar" evidence="9">
    <location>
        <begin position="191"/>
        <end position="276"/>
    </location>
</feature>
<keyword evidence="8 9" id="KW-0472">Membrane</keyword>
<dbReference type="InterPro" id="IPR023395">
    <property type="entry name" value="MCP_dom_sf"/>
</dbReference>
<dbReference type="Gene3D" id="1.50.40.10">
    <property type="entry name" value="Mitochondrial carrier domain"/>
    <property type="match status" value="1"/>
</dbReference>
<dbReference type="GO" id="GO:0006843">
    <property type="term" value="P:mitochondrial citrate transmembrane transport"/>
    <property type="evidence" value="ECO:0007669"/>
    <property type="project" value="TreeGrafter"/>
</dbReference>
<feature type="repeat" description="Solcar" evidence="9">
    <location>
        <begin position="10"/>
        <end position="93"/>
    </location>
</feature>
<evidence type="ECO:0000256" key="3">
    <source>
        <dbReference type="ARBA" id="ARBA00022448"/>
    </source>
</evidence>
<evidence type="ECO:0000256" key="9">
    <source>
        <dbReference type="PROSITE-ProRule" id="PRU00282"/>
    </source>
</evidence>
<comment type="subcellular location">
    <subcellularLocation>
        <location evidence="1">Mitochondrion membrane</location>
        <topology evidence="1">Multi-pass membrane protein</topology>
    </subcellularLocation>
</comment>
<evidence type="ECO:0000256" key="8">
    <source>
        <dbReference type="ARBA" id="ARBA00023136"/>
    </source>
</evidence>
<dbReference type="EMBL" id="HBIU01061988">
    <property type="protein sequence ID" value="CAE0654909.1"/>
    <property type="molecule type" value="Transcribed_RNA"/>
</dbReference>
<keyword evidence="5" id="KW-0677">Repeat</keyword>
<dbReference type="InterPro" id="IPR002067">
    <property type="entry name" value="MCP"/>
</dbReference>
<organism evidence="11">
    <name type="scientific">Heterosigma akashiwo</name>
    <name type="common">Chromophytic alga</name>
    <name type="synonym">Heterosigma carterae</name>
    <dbReference type="NCBI Taxonomy" id="2829"/>
    <lineage>
        <taxon>Eukaryota</taxon>
        <taxon>Sar</taxon>
        <taxon>Stramenopiles</taxon>
        <taxon>Ochrophyta</taxon>
        <taxon>Raphidophyceae</taxon>
        <taxon>Chattonellales</taxon>
        <taxon>Chattonellaceae</taxon>
        <taxon>Heterosigma</taxon>
    </lineage>
</organism>
<dbReference type="SUPFAM" id="SSF103506">
    <property type="entry name" value="Mitochondrial carrier"/>
    <property type="match status" value="1"/>
</dbReference>
<reference evidence="11" key="1">
    <citation type="submission" date="2021-01" db="EMBL/GenBank/DDBJ databases">
        <authorList>
            <person name="Corre E."/>
            <person name="Pelletier E."/>
            <person name="Niang G."/>
            <person name="Scheremetjew M."/>
            <person name="Finn R."/>
            <person name="Kale V."/>
            <person name="Holt S."/>
            <person name="Cochrane G."/>
            <person name="Meng A."/>
            <person name="Brown T."/>
            <person name="Cohen L."/>
        </authorList>
    </citation>
    <scope>NUCLEOTIDE SEQUENCE</scope>
    <source>
        <strain evidence="11">CCMP3107</strain>
    </source>
</reference>
<keyword evidence="6" id="KW-1133">Transmembrane helix</keyword>
<accession>A0A6V3A8C4</accession>
<evidence type="ECO:0000256" key="1">
    <source>
        <dbReference type="ARBA" id="ARBA00004225"/>
    </source>
</evidence>
<dbReference type="PRINTS" id="PR00926">
    <property type="entry name" value="MITOCARRIER"/>
</dbReference>
<evidence type="ECO:0000256" key="6">
    <source>
        <dbReference type="ARBA" id="ARBA00022989"/>
    </source>
</evidence>
<dbReference type="GO" id="GO:0071913">
    <property type="term" value="F:citrate secondary active transmembrane transporter activity"/>
    <property type="evidence" value="ECO:0007669"/>
    <property type="project" value="TreeGrafter"/>
</dbReference>
<dbReference type="Pfam" id="PF00153">
    <property type="entry name" value="Mito_carr"/>
    <property type="match status" value="3"/>
</dbReference>
<name>A0A6V3A8C4_HETAK</name>
<evidence type="ECO:0000256" key="2">
    <source>
        <dbReference type="ARBA" id="ARBA00006375"/>
    </source>
</evidence>
<evidence type="ECO:0000256" key="4">
    <source>
        <dbReference type="ARBA" id="ARBA00022692"/>
    </source>
</evidence>
<evidence type="ECO:0000256" key="5">
    <source>
        <dbReference type="ARBA" id="ARBA00022737"/>
    </source>
</evidence>
<dbReference type="PANTHER" id="PTHR45788">
    <property type="entry name" value="SUCCINATE/FUMARATE MITOCHONDRIAL TRANSPORTER-RELATED"/>
    <property type="match status" value="1"/>
</dbReference>
<protein>
    <submittedName>
        <fullName evidence="11">Uncharacterized protein</fullName>
    </submittedName>
</protein>
<keyword evidence="4 9" id="KW-0812">Transmembrane</keyword>
<dbReference type="InterPro" id="IPR018108">
    <property type="entry name" value="MCP_transmembrane"/>
</dbReference>
<dbReference type="PROSITE" id="PS50920">
    <property type="entry name" value="SOLCAR"/>
    <property type="match status" value="3"/>
</dbReference>
<evidence type="ECO:0000256" key="7">
    <source>
        <dbReference type="ARBA" id="ARBA00023128"/>
    </source>
</evidence>
<sequence>MGPPAHLKPKHKGKALLAGAISGVVEICITYPIEYTKTMQQLATTKMSPIQVVQNTLRQSGPSGMYRGLSSMVYAAGPKAGVRFMGFEQVNSMLPNSLGPLKGFFAGLGAGVLEAVFVTTPQETIKVKLIDDQFRSEKPRFNGFFHGVRTIVAENGLSGCYRGLAPTIFKVATAQATRFGLFNLIPTEYRSTPASSAAAGAFAGLASVLLFHPVDVVKSRMQGLDAGRYRGALDCLRQVAAEGGAAALYKGAGPRSARVMCEVAITMTLYGEVVRALNSVWHTDVAVAAPLGDKQKKIA</sequence>
<comment type="similarity">
    <text evidence="2 10">Belongs to the mitochondrial carrier (TC 2.A.29) family.</text>
</comment>
<evidence type="ECO:0000256" key="10">
    <source>
        <dbReference type="RuleBase" id="RU000488"/>
    </source>
</evidence>
<dbReference type="AlphaFoldDB" id="A0A6V3A8C4"/>
<keyword evidence="3 10" id="KW-0813">Transport</keyword>
<dbReference type="PANTHER" id="PTHR45788:SF4">
    <property type="entry name" value="TRICARBOXYLATE TRANSPORT PROTEIN, MITOCHONDRIAL"/>
    <property type="match status" value="1"/>
</dbReference>
<evidence type="ECO:0000313" key="11">
    <source>
        <dbReference type="EMBL" id="CAE0654909.1"/>
    </source>
</evidence>
<dbReference type="InterPro" id="IPR049563">
    <property type="entry name" value="TXTP-like"/>
</dbReference>
<keyword evidence="7" id="KW-0496">Mitochondrion</keyword>
<gene>
    <name evidence="11" type="ORF">HAKA00212_LOCUS26699</name>
</gene>
<dbReference type="GO" id="GO:0031966">
    <property type="term" value="C:mitochondrial membrane"/>
    <property type="evidence" value="ECO:0007669"/>
    <property type="project" value="UniProtKB-SubCell"/>
</dbReference>
<proteinExistence type="inferred from homology"/>
<feature type="repeat" description="Solcar" evidence="9">
    <location>
        <begin position="98"/>
        <end position="188"/>
    </location>
</feature>